<evidence type="ECO:0000313" key="1">
    <source>
        <dbReference type="EMBL" id="KAI0501934.1"/>
    </source>
</evidence>
<reference evidence="1" key="1">
    <citation type="journal article" date="2022" name="Front. Genet.">
        <title>Chromosome-Scale Assembly of the Dendrobium nobile Genome Provides Insights Into the Molecular Mechanism of the Biosynthesis of the Medicinal Active Ingredient of Dendrobium.</title>
        <authorList>
            <person name="Xu Q."/>
            <person name="Niu S.-C."/>
            <person name="Li K.-L."/>
            <person name="Zheng P.-J."/>
            <person name="Zhang X.-J."/>
            <person name="Jia Y."/>
            <person name="Liu Y."/>
            <person name="Niu Y.-X."/>
            <person name="Yu L.-H."/>
            <person name="Chen D.-F."/>
            <person name="Zhang G.-Q."/>
        </authorList>
    </citation>
    <scope>NUCLEOTIDE SEQUENCE</scope>
    <source>
        <tissue evidence="1">Leaf</tissue>
    </source>
</reference>
<organism evidence="1 2">
    <name type="scientific">Dendrobium nobile</name>
    <name type="common">Orchid</name>
    <dbReference type="NCBI Taxonomy" id="94219"/>
    <lineage>
        <taxon>Eukaryota</taxon>
        <taxon>Viridiplantae</taxon>
        <taxon>Streptophyta</taxon>
        <taxon>Embryophyta</taxon>
        <taxon>Tracheophyta</taxon>
        <taxon>Spermatophyta</taxon>
        <taxon>Magnoliopsida</taxon>
        <taxon>Liliopsida</taxon>
        <taxon>Asparagales</taxon>
        <taxon>Orchidaceae</taxon>
        <taxon>Epidendroideae</taxon>
        <taxon>Malaxideae</taxon>
        <taxon>Dendrobiinae</taxon>
        <taxon>Dendrobium</taxon>
    </lineage>
</organism>
<gene>
    <name evidence="1" type="ORF">KFK09_016879</name>
</gene>
<keyword evidence="2" id="KW-1185">Reference proteome</keyword>
<proteinExistence type="predicted"/>
<accession>A0A8T3B0X8</accession>
<dbReference type="Proteomes" id="UP000829196">
    <property type="component" value="Unassembled WGS sequence"/>
</dbReference>
<evidence type="ECO:0000313" key="2">
    <source>
        <dbReference type="Proteomes" id="UP000829196"/>
    </source>
</evidence>
<name>A0A8T3B0X8_DENNO</name>
<sequence length="131" mass="15178">MACYTYICIRREIVCIADHLVVTDTLNARLTFYSIIESFCLWAINVFSWSGIIVDDRNVISLLNSCLLTKSSCACCIHYKFTTACRQINELIYELRLTAEWVTFIVTSVSHIYQSSYHIHCVLTFNMCRQP</sequence>
<dbReference type="AlphaFoldDB" id="A0A8T3B0X8"/>
<dbReference type="EMBL" id="JAGYWB010000012">
    <property type="protein sequence ID" value="KAI0501934.1"/>
    <property type="molecule type" value="Genomic_DNA"/>
</dbReference>
<protein>
    <submittedName>
        <fullName evidence="1">Uncharacterized protein</fullName>
    </submittedName>
</protein>
<comment type="caution">
    <text evidence="1">The sequence shown here is derived from an EMBL/GenBank/DDBJ whole genome shotgun (WGS) entry which is preliminary data.</text>
</comment>